<keyword evidence="2" id="KW-1185">Reference proteome</keyword>
<dbReference type="Gene3D" id="3.10.450.50">
    <property type="match status" value="1"/>
</dbReference>
<organism evidence="1 2">
    <name type="scientific">Mycolicibacterium cosmeticum</name>
    <dbReference type="NCBI Taxonomy" id="258533"/>
    <lineage>
        <taxon>Bacteria</taxon>
        <taxon>Bacillati</taxon>
        <taxon>Actinomycetota</taxon>
        <taxon>Actinomycetes</taxon>
        <taxon>Mycobacteriales</taxon>
        <taxon>Mycobacteriaceae</taxon>
        <taxon>Mycolicibacterium</taxon>
    </lineage>
</organism>
<dbReference type="SUPFAM" id="SSF54427">
    <property type="entry name" value="NTF2-like"/>
    <property type="match status" value="1"/>
</dbReference>
<protein>
    <submittedName>
        <fullName evidence="1">Ketosteroid isomerase-related protein</fullName>
    </submittedName>
</protein>
<dbReference type="STRING" id="258533.BN977_06284"/>
<dbReference type="PANTHER" id="PTHR41252">
    <property type="entry name" value="BLR2505 PROTEIN"/>
    <property type="match status" value="1"/>
</dbReference>
<dbReference type="RefSeq" id="WP_234709697.1">
    <property type="nucleotide sequence ID" value="NZ_CCBB010000003.1"/>
</dbReference>
<evidence type="ECO:0000313" key="2">
    <source>
        <dbReference type="Proteomes" id="UP000028870"/>
    </source>
</evidence>
<dbReference type="PANTHER" id="PTHR41252:SF1">
    <property type="entry name" value="BLR2505 PROTEIN"/>
    <property type="match status" value="1"/>
</dbReference>
<proteinExistence type="predicted"/>
<accession>W9B930</accession>
<dbReference type="GO" id="GO:0016853">
    <property type="term" value="F:isomerase activity"/>
    <property type="evidence" value="ECO:0007669"/>
    <property type="project" value="UniProtKB-KW"/>
</dbReference>
<keyword evidence="1" id="KW-0413">Isomerase</keyword>
<name>W9B930_MYCCO</name>
<dbReference type="eggNOG" id="COG3631">
    <property type="taxonomic scope" value="Bacteria"/>
</dbReference>
<dbReference type="InterPro" id="IPR032710">
    <property type="entry name" value="NTF2-like_dom_sf"/>
</dbReference>
<evidence type="ECO:0000313" key="1">
    <source>
        <dbReference type="EMBL" id="CDO11442.1"/>
    </source>
</evidence>
<dbReference type="Proteomes" id="UP000028870">
    <property type="component" value="Unassembled WGS sequence"/>
</dbReference>
<dbReference type="EMBL" id="CCBB010000003">
    <property type="protein sequence ID" value="CDO11442.1"/>
    <property type="molecule type" value="Genomic_DNA"/>
</dbReference>
<sequence length="175" mass="19323">MAISDRRRSLRAIIAIVTGVLAVSMTVDFGATSNAEDSNRTVLEQRNVDVVRDAFARGVGDEASFFSILAEDVQWTVARAVGPRTYTSRFEFLCDGAGPVQSRLNGPIQANVRQLIADNDVVVAVWDGTATARDGLPYVNSYTWVMTMHHERVVRVTAYLDFVALNALMERVTLR</sequence>
<reference evidence="1" key="1">
    <citation type="submission" date="2014-03" db="EMBL/GenBank/DDBJ databases">
        <title>Draft Genome Sequence of Mycobacterium cosmeticum DSM 44829.</title>
        <authorList>
            <person name="Croce O."/>
            <person name="Robert C."/>
            <person name="Raoult D."/>
            <person name="Drancourt M."/>
        </authorList>
    </citation>
    <scope>NUCLEOTIDE SEQUENCE [LARGE SCALE GENOMIC DNA]</scope>
    <source>
        <strain evidence="1">DSM 44829</strain>
    </source>
</reference>
<dbReference type="AlphaFoldDB" id="W9B930"/>
<reference evidence="1" key="2">
    <citation type="submission" date="2014-03" db="EMBL/GenBank/DDBJ databases">
        <authorList>
            <person name="Urmite Genomes"/>
        </authorList>
    </citation>
    <scope>NUCLEOTIDE SEQUENCE</scope>
    <source>
        <strain evidence="1">DSM 44829</strain>
    </source>
</reference>
<gene>
    <name evidence="1" type="ORF">BN977_06284</name>
</gene>
<comment type="caution">
    <text evidence="1">The sequence shown here is derived from an EMBL/GenBank/DDBJ whole genome shotgun (WGS) entry which is preliminary data.</text>
</comment>